<organism evidence="2">
    <name type="scientific">uncultured Coleofasciculus sp</name>
    <dbReference type="NCBI Taxonomy" id="1267456"/>
    <lineage>
        <taxon>Bacteria</taxon>
        <taxon>Bacillati</taxon>
        <taxon>Cyanobacteriota</taxon>
        <taxon>Cyanophyceae</taxon>
        <taxon>Coleofasciculales</taxon>
        <taxon>Coleofasciculaceae</taxon>
        <taxon>Coleofasciculus</taxon>
        <taxon>environmental samples</taxon>
    </lineage>
</organism>
<evidence type="ECO:0000256" key="1">
    <source>
        <dbReference type="SAM" id="Phobius"/>
    </source>
</evidence>
<reference evidence="2" key="1">
    <citation type="submission" date="2020-02" db="EMBL/GenBank/DDBJ databases">
        <authorList>
            <person name="Meier V. D."/>
        </authorList>
    </citation>
    <scope>NUCLEOTIDE SEQUENCE</scope>
    <source>
        <strain evidence="2">AVDCRST_MAG92</strain>
    </source>
</reference>
<sequence>MESSFVTVLFFAAISLLVVVSGGVVYLTAIEWRDRRRQDRDKKM</sequence>
<evidence type="ECO:0008006" key="3">
    <source>
        <dbReference type="Google" id="ProtNLM"/>
    </source>
</evidence>
<gene>
    <name evidence="2" type="ORF">AVDCRST_MAG92-4936</name>
</gene>
<keyword evidence="1" id="KW-0472">Membrane</keyword>
<dbReference type="AlphaFoldDB" id="A0A6J4K9X3"/>
<accession>A0A6J4K9X3</accession>
<keyword evidence="1" id="KW-0812">Transmembrane</keyword>
<proteinExistence type="predicted"/>
<dbReference type="EMBL" id="CADCTM010000866">
    <property type="protein sequence ID" value="CAA9298793.1"/>
    <property type="molecule type" value="Genomic_DNA"/>
</dbReference>
<keyword evidence="1" id="KW-1133">Transmembrane helix</keyword>
<evidence type="ECO:0000313" key="2">
    <source>
        <dbReference type="EMBL" id="CAA9298793.1"/>
    </source>
</evidence>
<name>A0A6J4K9X3_9CYAN</name>
<protein>
    <recommendedName>
        <fullName evidence="3">Sgl0002 protein</fullName>
    </recommendedName>
</protein>
<feature type="transmembrane region" description="Helical" evidence="1">
    <location>
        <begin position="6"/>
        <end position="30"/>
    </location>
</feature>